<sequence>MVDFTRLAGQIEDFAVYRRGEDRAHAGRLDRARVALADCAPAWEALVERAQALSGGPLRALPQARPDARDGCPPRPATVTVVATDGSQIFPDRHVEPACYLLNVGRVAFHYGTLDPPLIAAEPTLRYRQQDLADLAQDDDADASPIDLTTEVVSALRDELELTWLFETAEAERRSGRPVLAVADGTLIRWMLRGMKNRRLEDRLIDRYVAELDRFREAGIPVMSYVSRPGNAEVVNLLRLHLGEDDWAEGPESIRGLLDRHLFEAWLAEGERSAVFLSRSGVLKRYGAHRIVAFYVRGCGEVGRVEMPEWVAQNPEWLDLAHAVVLDQCEKGGGYPIILQEAHERAVVRMQEKEVFYRILARQARRAGGVVPTYSGKAASKRAPRV</sequence>
<name>A0ABU3BT33_9BACT</name>
<proteinExistence type="predicted"/>
<dbReference type="EMBL" id="JAVRHT010000028">
    <property type="protein sequence ID" value="MDT0632447.1"/>
    <property type="molecule type" value="Genomic_DNA"/>
</dbReference>
<dbReference type="Proteomes" id="UP001267426">
    <property type="component" value="Unassembled WGS sequence"/>
</dbReference>
<reference evidence="2 3" key="1">
    <citation type="submission" date="2023-09" db="EMBL/GenBank/DDBJ databases">
        <authorList>
            <person name="Rey-Velasco X."/>
        </authorList>
    </citation>
    <scope>NUCLEOTIDE SEQUENCE [LARGE SCALE GENOMIC DNA]</scope>
    <source>
        <strain evidence="2 3">F394</strain>
    </source>
</reference>
<accession>A0ABU3BT33</accession>
<dbReference type="InterPro" id="IPR018977">
    <property type="entry name" value="NurA_domain"/>
</dbReference>
<evidence type="ECO:0000313" key="3">
    <source>
        <dbReference type="Proteomes" id="UP001267426"/>
    </source>
</evidence>
<keyword evidence="3" id="KW-1185">Reference proteome</keyword>
<organism evidence="2 3">
    <name type="scientific">Rubrivirga litoralis</name>
    <dbReference type="NCBI Taxonomy" id="3075598"/>
    <lineage>
        <taxon>Bacteria</taxon>
        <taxon>Pseudomonadati</taxon>
        <taxon>Rhodothermota</taxon>
        <taxon>Rhodothermia</taxon>
        <taxon>Rhodothermales</taxon>
        <taxon>Rubricoccaceae</taxon>
        <taxon>Rubrivirga</taxon>
    </lineage>
</organism>
<evidence type="ECO:0000313" key="2">
    <source>
        <dbReference type="EMBL" id="MDT0632447.1"/>
    </source>
</evidence>
<comment type="caution">
    <text evidence="2">The sequence shown here is derived from an EMBL/GenBank/DDBJ whole genome shotgun (WGS) entry which is preliminary data.</text>
</comment>
<dbReference type="RefSeq" id="WP_311664335.1">
    <property type="nucleotide sequence ID" value="NZ_JAVRHT010000028.1"/>
</dbReference>
<feature type="domain" description="NurA" evidence="1">
    <location>
        <begin position="79"/>
        <end position="348"/>
    </location>
</feature>
<dbReference type="SMART" id="SM00933">
    <property type="entry name" value="NurA"/>
    <property type="match status" value="1"/>
</dbReference>
<dbReference type="Pfam" id="PF09376">
    <property type="entry name" value="NurA"/>
    <property type="match status" value="1"/>
</dbReference>
<protein>
    <submittedName>
        <fullName evidence="2">DNA double-strand break repair nuclease NurA</fullName>
    </submittedName>
</protein>
<gene>
    <name evidence="2" type="ORF">RM540_11865</name>
</gene>
<evidence type="ECO:0000259" key="1">
    <source>
        <dbReference type="SMART" id="SM00933"/>
    </source>
</evidence>